<dbReference type="Proteomes" id="UP000256310">
    <property type="component" value="Unassembled WGS sequence"/>
</dbReference>
<gene>
    <name evidence="8" type="ORF">DFR46_1241</name>
</gene>
<dbReference type="InterPro" id="IPR051156">
    <property type="entry name" value="Mito/Outer_Membr_Metalloprot"/>
</dbReference>
<keyword evidence="6" id="KW-0482">Metalloprotease</keyword>
<keyword evidence="9" id="KW-1185">Reference proteome</keyword>
<dbReference type="AlphaFoldDB" id="A0A3D9FEQ6"/>
<dbReference type="CDD" id="cd07324">
    <property type="entry name" value="M48C_Oma1-like"/>
    <property type="match status" value="1"/>
</dbReference>
<dbReference type="GO" id="GO:0004222">
    <property type="term" value="F:metalloendopeptidase activity"/>
    <property type="evidence" value="ECO:0007669"/>
    <property type="project" value="InterPro"/>
</dbReference>
<evidence type="ECO:0000256" key="3">
    <source>
        <dbReference type="ARBA" id="ARBA00022723"/>
    </source>
</evidence>
<evidence type="ECO:0000256" key="2">
    <source>
        <dbReference type="ARBA" id="ARBA00022670"/>
    </source>
</evidence>
<evidence type="ECO:0000256" key="6">
    <source>
        <dbReference type="ARBA" id="ARBA00023049"/>
    </source>
</evidence>
<name>A0A3D9FEQ6_9SPHN</name>
<evidence type="ECO:0000313" key="9">
    <source>
        <dbReference type="Proteomes" id="UP000256310"/>
    </source>
</evidence>
<feature type="domain" description="Peptidase M48" evidence="7">
    <location>
        <begin position="68"/>
        <end position="254"/>
    </location>
</feature>
<dbReference type="InterPro" id="IPR001915">
    <property type="entry name" value="Peptidase_M48"/>
</dbReference>
<dbReference type="InterPro" id="IPR011990">
    <property type="entry name" value="TPR-like_helical_dom_sf"/>
</dbReference>
<evidence type="ECO:0000256" key="4">
    <source>
        <dbReference type="ARBA" id="ARBA00022801"/>
    </source>
</evidence>
<keyword evidence="5" id="KW-0862">Zinc</keyword>
<dbReference type="SUPFAM" id="SSF48452">
    <property type="entry name" value="TPR-like"/>
    <property type="match status" value="1"/>
</dbReference>
<protein>
    <submittedName>
        <fullName evidence="8">Putative Zn-dependent protease</fullName>
    </submittedName>
</protein>
<dbReference type="GO" id="GO:0046872">
    <property type="term" value="F:metal ion binding"/>
    <property type="evidence" value="ECO:0007669"/>
    <property type="project" value="UniProtKB-KW"/>
</dbReference>
<keyword evidence="3" id="KW-0479">Metal-binding</keyword>
<organism evidence="8 9">
    <name type="scientific">Parasphingopyxis lamellibrachiae</name>
    <dbReference type="NCBI Taxonomy" id="680125"/>
    <lineage>
        <taxon>Bacteria</taxon>
        <taxon>Pseudomonadati</taxon>
        <taxon>Pseudomonadota</taxon>
        <taxon>Alphaproteobacteria</taxon>
        <taxon>Sphingomonadales</taxon>
        <taxon>Sphingomonadaceae</taxon>
        <taxon>Parasphingopyxis</taxon>
    </lineage>
</organism>
<dbReference type="GO" id="GO:0051603">
    <property type="term" value="P:proteolysis involved in protein catabolic process"/>
    <property type="evidence" value="ECO:0007669"/>
    <property type="project" value="TreeGrafter"/>
</dbReference>
<dbReference type="GO" id="GO:0016020">
    <property type="term" value="C:membrane"/>
    <property type="evidence" value="ECO:0007669"/>
    <property type="project" value="TreeGrafter"/>
</dbReference>
<evidence type="ECO:0000256" key="5">
    <source>
        <dbReference type="ARBA" id="ARBA00022833"/>
    </source>
</evidence>
<dbReference type="SUPFAM" id="SSF55486">
    <property type="entry name" value="Metalloproteases ('zincins'), catalytic domain"/>
    <property type="match status" value="1"/>
</dbReference>
<sequence length="485" mass="52259">MFSGIQFSSPVQAQRPKAVAMTGSRSFHAVPLRLLMRASLVLLLGLVMAIRPVAAQSILRDAETEMLLNDISEPLIAAAGLEPGGFEIVLVSDPSINAFVAGGQRVFIHSGLIVAADNANEVQGVIAHEIGHVTGGHSIAIQEAAGDFAGISILSLILGAAAIAAGAPEAGLGLLSAGQRAAIGNFLAFSRSQEATTDLAGAQYLSTAGISGRGSLAFFRRLQNLEYRLNIPQDEGSYDRTHPLTRERLAILEELYQNDPAWAVETDPALEARFQRARAKLIGFISEPEQTLITYPESDTSVPARYARAYAWHKQAFADRALAEVDALLAGAPDDPFFLELRGQILLESGRPDEALEDLRTALANSRNNALIASLFGHALIATEDPDHLAEARRVLRTAVQRDNRNPFAWRRLGYIYSQEGDIARAYLATAEYATLAGSPQEALVNARQAMQGIPSGSPDWVRAQDIALIAETAIEQQDGRRRNR</sequence>
<dbReference type="Gene3D" id="3.30.2010.10">
    <property type="entry name" value="Metalloproteases ('zincins'), catalytic domain"/>
    <property type="match status" value="1"/>
</dbReference>
<evidence type="ECO:0000259" key="7">
    <source>
        <dbReference type="Pfam" id="PF01435"/>
    </source>
</evidence>
<evidence type="ECO:0000313" key="8">
    <source>
        <dbReference type="EMBL" id="RED16223.1"/>
    </source>
</evidence>
<comment type="caution">
    <text evidence="8">The sequence shown here is derived from an EMBL/GenBank/DDBJ whole genome shotgun (WGS) entry which is preliminary data.</text>
</comment>
<dbReference type="Pfam" id="PF01435">
    <property type="entry name" value="Peptidase_M48"/>
    <property type="match status" value="1"/>
</dbReference>
<comment type="cofactor">
    <cofactor evidence="1">
        <name>Zn(2+)</name>
        <dbReference type="ChEBI" id="CHEBI:29105"/>
    </cofactor>
</comment>
<reference evidence="8 9" key="1">
    <citation type="submission" date="2018-07" db="EMBL/GenBank/DDBJ databases">
        <title>Genomic Encyclopedia of Type Strains, Phase IV (KMG-IV): sequencing the most valuable type-strain genomes for metagenomic binning, comparative biology and taxonomic classification.</title>
        <authorList>
            <person name="Goeker M."/>
        </authorList>
    </citation>
    <scope>NUCLEOTIDE SEQUENCE [LARGE SCALE GENOMIC DNA]</scope>
    <source>
        <strain evidence="8 9">DSM 26725</strain>
    </source>
</reference>
<keyword evidence="2 8" id="KW-0645">Protease</keyword>
<dbReference type="EMBL" id="QRDP01000004">
    <property type="protein sequence ID" value="RED16223.1"/>
    <property type="molecule type" value="Genomic_DNA"/>
</dbReference>
<evidence type="ECO:0000256" key="1">
    <source>
        <dbReference type="ARBA" id="ARBA00001947"/>
    </source>
</evidence>
<dbReference type="PANTHER" id="PTHR22726:SF1">
    <property type="entry name" value="METALLOENDOPEPTIDASE OMA1, MITOCHONDRIAL"/>
    <property type="match status" value="1"/>
</dbReference>
<accession>A0A3D9FEQ6</accession>
<dbReference type="Gene3D" id="1.25.40.10">
    <property type="entry name" value="Tetratricopeptide repeat domain"/>
    <property type="match status" value="1"/>
</dbReference>
<keyword evidence="4" id="KW-0378">Hydrolase</keyword>
<dbReference type="PANTHER" id="PTHR22726">
    <property type="entry name" value="METALLOENDOPEPTIDASE OMA1"/>
    <property type="match status" value="1"/>
</dbReference>
<proteinExistence type="predicted"/>